<dbReference type="Proteomes" id="UP001296104">
    <property type="component" value="Unassembled WGS sequence"/>
</dbReference>
<reference evidence="1" key="1">
    <citation type="submission" date="2023-11" db="EMBL/GenBank/DDBJ databases">
        <authorList>
            <person name="Alioto T."/>
            <person name="Alioto T."/>
            <person name="Gomez Garrido J."/>
        </authorList>
    </citation>
    <scope>NUCLEOTIDE SEQUENCE</scope>
</reference>
<evidence type="ECO:0000313" key="2">
    <source>
        <dbReference type="Proteomes" id="UP001296104"/>
    </source>
</evidence>
<keyword evidence="2" id="KW-1185">Reference proteome</keyword>
<name>A0AAI9EC01_9PEZI</name>
<protein>
    <submittedName>
        <fullName evidence="1">Uncharacterized protein</fullName>
    </submittedName>
</protein>
<evidence type="ECO:0000313" key="1">
    <source>
        <dbReference type="EMBL" id="CAK4032466.1"/>
    </source>
</evidence>
<proteinExistence type="predicted"/>
<accession>A0AAI9EC01</accession>
<organism evidence="1 2">
    <name type="scientific">Lecanosticta acicola</name>
    <dbReference type="NCBI Taxonomy" id="111012"/>
    <lineage>
        <taxon>Eukaryota</taxon>
        <taxon>Fungi</taxon>
        <taxon>Dikarya</taxon>
        <taxon>Ascomycota</taxon>
        <taxon>Pezizomycotina</taxon>
        <taxon>Dothideomycetes</taxon>
        <taxon>Dothideomycetidae</taxon>
        <taxon>Mycosphaerellales</taxon>
        <taxon>Mycosphaerellaceae</taxon>
        <taxon>Lecanosticta</taxon>
    </lineage>
</organism>
<dbReference type="EMBL" id="CAVMBE010000064">
    <property type="protein sequence ID" value="CAK4032466.1"/>
    <property type="molecule type" value="Genomic_DNA"/>
</dbReference>
<sequence>MTLPLQLTRACVALRREGLGLFFRCNGITIHTKHIRRPIHAPRLLKMMKKWMRVCGYAQVREVRGVVLDLGVMKLGTDLLEPVDWYVLGLVRRWLHPKATIHVALRVELPCHFHGVTPYRVRFELGDQSMAEGQIRLIEDGVYCQIFALSLEQGARTALGLDDLFKVLVGESLLDWERFQEALVLWKLDEAGGRSEKPGFSGRRTLVESAQSFMTDSDARNRTYLYIVVLG</sequence>
<dbReference type="AlphaFoldDB" id="A0AAI9EC01"/>
<comment type="caution">
    <text evidence="1">The sequence shown here is derived from an EMBL/GenBank/DDBJ whole genome shotgun (WGS) entry which is preliminary data.</text>
</comment>
<gene>
    <name evidence="1" type="ORF">LECACI_7A007624</name>
</gene>